<proteinExistence type="predicted"/>
<comment type="caution">
    <text evidence="1">The sequence shown here is derived from an EMBL/GenBank/DDBJ whole genome shotgun (WGS) entry which is preliminary data.</text>
</comment>
<dbReference type="Proteomes" id="UP001195483">
    <property type="component" value="Unassembled WGS sequence"/>
</dbReference>
<accession>A0AAE0TKR8</accession>
<reference evidence="1" key="2">
    <citation type="journal article" date="2021" name="Genome Biol. Evol.">
        <title>Developing a high-quality reference genome for a parasitic bivalve with doubly uniparental inheritance (Bivalvia: Unionida).</title>
        <authorList>
            <person name="Smith C.H."/>
        </authorList>
    </citation>
    <scope>NUCLEOTIDE SEQUENCE</scope>
    <source>
        <strain evidence="1">CHS0354</strain>
        <tissue evidence="1">Mantle</tissue>
    </source>
</reference>
<dbReference type="AlphaFoldDB" id="A0AAE0TKR8"/>
<evidence type="ECO:0000313" key="1">
    <source>
        <dbReference type="EMBL" id="KAK3611763.1"/>
    </source>
</evidence>
<reference evidence="1" key="3">
    <citation type="submission" date="2023-05" db="EMBL/GenBank/DDBJ databases">
        <authorList>
            <person name="Smith C.H."/>
        </authorList>
    </citation>
    <scope>NUCLEOTIDE SEQUENCE</scope>
    <source>
        <strain evidence="1">CHS0354</strain>
        <tissue evidence="1">Mantle</tissue>
    </source>
</reference>
<protein>
    <submittedName>
        <fullName evidence="1">Uncharacterized protein</fullName>
    </submittedName>
</protein>
<organism evidence="1 2">
    <name type="scientific">Potamilus streckersoni</name>
    <dbReference type="NCBI Taxonomy" id="2493646"/>
    <lineage>
        <taxon>Eukaryota</taxon>
        <taxon>Metazoa</taxon>
        <taxon>Spiralia</taxon>
        <taxon>Lophotrochozoa</taxon>
        <taxon>Mollusca</taxon>
        <taxon>Bivalvia</taxon>
        <taxon>Autobranchia</taxon>
        <taxon>Heteroconchia</taxon>
        <taxon>Palaeoheterodonta</taxon>
        <taxon>Unionida</taxon>
        <taxon>Unionoidea</taxon>
        <taxon>Unionidae</taxon>
        <taxon>Ambleminae</taxon>
        <taxon>Lampsilini</taxon>
        <taxon>Potamilus</taxon>
    </lineage>
</organism>
<evidence type="ECO:0000313" key="2">
    <source>
        <dbReference type="Proteomes" id="UP001195483"/>
    </source>
</evidence>
<gene>
    <name evidence="1" type="ORF">CHS0354_014112</name>
</gene>
<dbReference type="EMBL" id="JAEAOA010000869">
    <property type="protein sequence ID" value="KAK3611763.1"/>
    <property type="molecule type" value="Genomic_DNA"/>
</dbReference>
<keyword evidence="2" id="KW-1185">Reference proteome</keyword>
<reference evidence="1" key="1">
    <citation type="journal article" date="2021" name="Genome Biol. Evol.">
        <title>A High-Quality Reference Genome for a Parasitic Bivalve with Doubly Uniparental Inheritance (Bivalvia: Unionida).</title>
        <authorList>
            <person name="Smith C.H."/>
        </authorList>
    </citation>
    <scope>NUCLEOTIDE SEQUENCE</scope>
    <source>
        <strain evidence="1">CHS0354</strain>
    </source>
</reference>
<name>A0AAE0TKR8_9BIVA</name>
<sequence length="360" mass="41764">MKILRYRPILILMCICALVALYVQVRYIHEIRMIIECDQIFMERKKILTQQQLYNIAIARIRSPVHPGSTLGIDSDLSLVHELNRGFKNQSILTLITTFKTDYEMDPEKVLTFRSHVRLLLYTKNTLADDNGIFFNWNIFPILRSSESGILTKAMFKLAKELYNTNWYGYFNGDILLTEDILETLEYVSSVLDNFPKASFLIIGRRINVFNVTSEEVRKINGIKEIAKSRGSSYEIDSNDYFITNKYFPWDKMPEIVIGPSGNDNWIVGQARCNLDTVVIDATETLTAVYQITTKGENKEGFESTLKNYNSKLMRRYKLTSRVAQGLTSCAEWRTFRTIKTRKIELVKRDDLNKNCTCKK</sequence>